<comment type="caution">
    <text evidence="11">The sequence shown here is derived from an EMBL/GenBank/DDBJ whole genome shotgun (WGS) entry which is preliminary data.</text>
</comment>
<dbReference type="InterPro" id="IPR040039">
    <property type="entry name" value="PIGX"/>
</dbReference>
<evidence type="ECO:0000256" key="3">
    <source>
        <dbReference type="ARBA" id="ARBA00010345"/>
    </source>
</evidence>
<keyword evidence="9" id="KW-0325">Glycoprotein</keyword>
<dbReference type="GO" id="GO:0006506">
    <property type="term" value="P:GPI anchor biosynthetic process"/>
    <property type="evidence" value="ECO:0007669"/>
    <property type="project" value="UniProtKB-UniPathway"/>
</dbReference>
<comment type="function">
    <text evidence="10">Stabilizing subunit of the glycosylphosphatidylinositol-mannosyltransferase I complex which catalyzes the transfer of the first mannose, via an alpha-1,4 bond from a dolichol-phosphate-mannose (Dol-P-Man) to the glucosaminyl acyl phosphatidylinositol (GlcN-(acyl)PI) intermediate to generate alpha-D-Man-(1-&gt;4)-alpha-D-GlcN-(1-&gt;6)-(1-radyl,2-acyl-sn-glycero-3-phospho)-2-acyl-inositol and participates in the sixth step of the glycosylphosphatidylinositol-anchor biosynthesis. Probably acts by stabilizing the mannosyltransferase PIGM.</text>
</comment>
<dbReference type="UniPathway" id="UPA00196"/>
<sequence length="229" mass="26259">MIVLITYVQTKDCTDLNIAIYQKIERLGFHREINWLIEPHYIDYELWDESSCQLALMLDVLPEMYVDPDQIDDLRRLRKLNAIINGDVNIELPAHQALKHKVYIYLNHSNSNDKLIVTLPIHLRYQKSHFGGFGKAYLNKVNLLVTCIKSTYNICNTVTTIIGPKNLNEMETAPWSNISYISDFDVVELLVPIGDLNHYPLVAIVTCVLGCVGCIYLLSIITNNKHLNN</sequence>
<evidence type="ECO:0000256" key="1">
    <source>
        <dbReference type="ARBA" id="ARBA00004389"/>
    </source>
</evidence>
<evidence type="ECO:0000256" key="2">
    <source>
        <dbReference type="ARBA" id="ARBA00004687"/>
    </source>
</evidence>
<comment type="pathway">
    <text evidence="2 10">Glycolipid biosynthesis; glycosylphosphatidylinositol-anchor biosynthesis.</text>
</comment>
<dbReference type="AlphaFoldDB" id="A0A834MHT3"/>
<proteinExistence type="inferred from homology"/>
<dbReference type="Proteomes" id="UP000625711">
    <property type="component" value="Unassembled WGS sequence"/>
</dbReference>
<dbReference type="InterPro" id="IPR013233">
    <property type="entry name" value="PIG-X/PBN1"/>
</dbReference>
<keyword evidence="12" id="KW-1185">Reference proteome</keyword>
<gene>
    <name evidence="11" type="ORF">GWI33_005717</name>
</gene>
<evidence type="ECO:0000256" key="4">
    <source>
        <dbReference type="ARBA" id="ARBA00022502"/>
    </source>
</evidence>
<evidence type="ECO:0000256" key="7">
    <source>
        <dbReference type="ARBA" id="ARBA00022989"/>
    </source>
</evidence>
<evidence type="ECO:0000256" key="5">
    <source>
        <dbReference type="ARBA" id="ARBA00022692"/>
    </source>
</evidence>
<dbReference type="EMBL" id="JAACXV010000282">
    <property type="protein sequence ID" value="KAF7280590.1"/>
    <property type="molecule type" value="Genomic_DNA"/>
</dbReference>
<comment type="similarity">
    <text evidence="3 10">Belongs to the PIGX family.</text>
</comment>
<keyword evidence="8 10" id="KW-0472">Membrane</keyword>
<dbReference type="PANTHER" id="PTHR28650:SF1">
    <property type="entry name" value="PHOSPHATIDYLINOSITOL-GLYCAN BIOSYNTHESIS CLASS X PROTEIN"/>
    <property type="match status" value="1"/>
</dbReference>
<evidence type="ECO:0000256" key="9">
    <source>
        <dbReference type="ARBA" id="ARBA00023180"/>
    </source>
</evidence>
<reference evidence="11" key="1">
    <citation type="submission" date="2020-08" db="EMBL/GenBank/DDBJ databases">
        <title>Genome sequencing and assembly of the red palm weevil Rhynchophorus ferrugineus.</title>
        <authorList>
            <person name="Dias G.B."/>
            <person name="Bergman C.M."/>
            <person name="Manee M."/>
        </authorList>
    </citation>
    <scope>NUCLEOTIDE SEQUENCE</scope>
    <source>
        <strain evidence="11">AA-2017</strain>
        <tissue evidence="11">Whole larva</tissue>
    </source>
</reference>
<evidence type="ECO:0000313" key="12">
    <source>
        <dbReference type="Proteomes" id="UP000625711"/>
    </source>
</evidence>
<comment type="subcellular location">
    <subcellularLocation>
        <location evidence="1 10">Endoplasmic reticulum membrane</location>
        <topology evidence="1 10">Single-pass membrane protein</topology>
    </subcellularLocation>
</comment>
<evidence type="ECO:0000256" key="10">
    <source>
        <dbReference type="RuleBase" id="RU366056"/>
    </source>
</evidence>
<keyword evidence="6 10" id="KW-0256">Endoplasmic reticulum</keyword>
<evidence type="ECO:0000256" key="6">
    <source>
        <dbReference type="ARBA" id="ARBA00022824"/>
    </source>
</evidence>
<dbReference type="PANTHER" id="PTHR28650">
    <property type="entry name" value="PHOSPHATIDYLINOSITOL-GLYCAN BIOSYNTHESIS CLASS X PROTEIN"/>
    <property type="match status" value="1"/>
</dbReference>
<keyword evidence="5 10" id="KW-0812">Transmembrane</keyword>
<keyword evidence="4 10" id="KW-0337">GPI-anchor biosynthesis</keyword>
<accession>A0A834MHT3</accession>
<evidence type="ECO:0000313" key="11">
    <source>
        <dbReference type="EMBL" id="KAF7280590.1"/>
    </source>
</evidence>
<dbReference type="GO" id="GO:0005789">
    <property type="term" value="C:endoplasmic reticulum membrane"/>
    <property type="evidence" value="ECO:0007669"/>
    <property type="project" value="UniProtKB-SubCell"/>
</dbReference>
<name>A0A834MHT3_RHYFE</name>
<organism evidence="11 12">
    <name type="scientific">Rhynchophorus ferrugineus</name>
    <name type="common">Red palm weevil</name>
    <name type="synonym">Curculio ferrugineus</name>
    <dbReference type="NCBI Taxonomy" id="354439"/>
    <lineage>
        <taxon>Eukaryota</taxon>
        <taxon>Metazoa</taxon>
        <taxon>Ecdysozoa</taxon>
        <taxon>Arthropoda</taxon>
        <taxon>Hexapoda</taxon>
        <taxon>Insecta</taxon>
        <taxon>Pterygota</taxon>
        <taxon>Neoptera</taxon>
        <taxon>Endopterygota</taxon>
        <taxon>Coleoptera</taxon>
        <taxon>Polyphaga</taxon>
        <taxon>Cucujiformia</taxon>
        <taxon>Curculionidae</taxon>
        <taxon>Dryophthorinae</taxon>
        <taxon>Rhynchophorus</taxon>
    </lineage>
</organism>
<dbReference type="OrthoDB" id="5546453at2759"/>
<feature type="transmembrane region" description="Helical" evidence="10">
    <location>
        <begin position="199"/>
        <end position="221"/>
    </location>
</feature>
<protein>
    <recommendedName>
        <fullName evidence="10">Phosphatidylinositol-glycan biosynthesis class X protein</fullName>
    </recommendedName>
</protein>
<dbReference type="Pfam" id="PF08320">
    <property type="entry name" value="PIG-X"/>
    <property type="match status" value="1"/>
</dbReference>
<evidence type="ECO:0000256" key="8">
    <source>
        <dbReference type="ARBA" id="ARBA00023136"/>
    </source>
</evidence>
<keyword evidence="7 10" id="KW-1133">Transmembrane helix</keyword>